<organism evidence="2 3">
    <name type="scientific">Actinokineospora soli</name>
    <dbReference type="NCBI Taxonomy" id="1048753"/>
    <lineage>
        <taxon>Bacteria</taxon>
        <taxon>Bacillati</taxon>
        <taxon>Actinomycetota</taxon>
        <taxon>Actinomycetes</taxon>
        <taxon>Pseudonocardiales</taxon>
        <taxon>Pseudonocardiaceae</taxon>
        <taxon>Actinokineospora</taxon>
    </lineage>
</organism>
<name>A0ABW2TJ19_9PSEU</name>
<keyword evidence="3" id="KW-1185">Reference proteome</keyword>
<evidence type="ECO:0000256" key="1">
    <source>
        <dbReference type="SAM" id="MobiDB-lite"/>
    </source>
</evidence>
<dbReference type="Gene3D" id="3.40.50.1820">
    <property type="entry name" value="alpha/beta hydrolase"/>
    <property type="match status" value="1"/>
</dbReference>
<dbReference type="SUPFAM" id="SSF53474">
    <property type="entry name" value="alpha/beta-Hydrolases"/>
    <property type="match status" value="1"/>
</dbReference>
<keyword evidence="2" id="KW-0378">Hydrolase</keyword>
<sequence>MASSVALIRAWLVVGPRSIWRAAPKITAPTLVVWGAKDRLMSVRKARAPRAPSRTPGCSSSPTSATSRRWSGPPRSPARC</sequence>
<gene>
    <name evidence="2" type="ORF">ACFQV2_05300</name>
</gene>
<feature type="compositionally biased region" description="Polar residues" evidence="1">
    <location>
        <begin position="56"/>
        <end position="69"/>
    </location>
</feature>
<evidence type="ECO:0000313" key="2">
    <source>
        <dbReference type="EMBL" id="MFC7613124.1"/>
    </source>
</evidence>
<dbReference type="EMBL" id="JBHTEY010000004">
    <property type="protein sequence ID" value="MFC7613124.1"/>
    <property type="molecule type" value="Genomic_DNA"/>
</dbReference>
<protein>
    <submittedName>
        <fullName evidence="2">Alpha/beta fold hydrolase</fullName>
    </submittedName>
</protein>
<feature type="region of interest" description="Disordered" evidence="1">
    <location>
        <begin position="44"/>
        <end position="80"/>
    </location>
</feature>
<dbReference type="Proteomes" id="UP001596512">
    <property type="component" value="Unassembled WGS sequence"/>
</dbReference>
<evidence type="ECO:0000313" key="3">
    <source>
        <dbReference type="Proteomes" id="UP001596512"/>
    </source>
</evidence>
<accession>A0ABW2TJ19</accession>
<reference evidence="3" key="1">
    <citation type="journal article" date="2019" name="Int. J. Syst. Evol. Microbiol.">
        <title>The Global Catalogue of Microorganisms (GCM) 10K type strain sequencing project: providing services to taxonomists for standard genome sequencing and annotation.</title>
        <authorList>
            <consortium name="The Broad Institute Genomics Platform"/>
            <consortium name="The Broad Institute Genome Sequencing Center for Infectious Disease"/>
            <person name="Wu L."/>
            <person name="Ma J."/>
        </authorList>
    </citation>
    <scope>NUCLEOTIDE SEQUENCE [LARGE SCALE GENOMIC DNA]</scope>
    <source>
        <strain evidence="3">JCM 17695</strain>
    </source>
</reference>
<proteinExistence type="predicted"/>
<dbReference type="InterPro" id="IPR029058">
    <property type="entry name" value="AB_hydrolase_fold"/>
</dbReference>
<comment type="caution">
    <text evidence="2">The sequence shown here is derived from an EMBL/GenBank/DDBJ whole genome shotgun (WGS) entry which is preliminary data.</text>
</comment>
<dbReference type="GO" id="GO:0016787">
    <property type="term" value="F:hydrolase activity"/>
    <property type="evidence" value="ECO:0007669"/>
    <property type="project" value="UniProtKB-KW"/>
</dbReference>